<evidence type="ECO:0000256" key="2">
    <source>
        <dbReference type="PIRSR" id="PIRSR000390-1"/>
    </source>
</evidence>
<dbReference type="PIRSF" id="PIRSF000390">
    <property type="entry name" value="PLP_StrS"/>
    <property type="match status" value="1"/>
</dbReference>
<dbReference type="InterPro" id="IPR015424">
    <property type="entry name" value="PyrdxlP-dep_Trfase"/>
</dbReference>
<dbReference type="CDD" id="cd00616">
    <property type="entry name" value="AHBA_syn"/>
    <property type="match status" value="1"/>
</dbReference>
<dbReference type="InterPro" id="IPR015422">
    <property type="entry name" value="PyrdxlP-dep_Trfase_small"/>
</dbReference>
<dbReference type="SUPFAM" id="SSF53383">
    <property type="entry name" value="PLP-dependent transferases"/>
    <property type="match status" value="1"/>
</dbReference>
<keyword evidence="6" id="KW-1185">Reference proteome</keyword>
<dbReference type="PANTHER" id="PTHR30244">
    <property type="entry name" value="TRANSAMINASE"/>
    <property type="match status" value="1"/>
</dbReference>
<name>A0A4Q1C3T7_9BACT</name>
<dbReference type="AlphaFoldDB" id="A0A4Q1C3T7"/>
<evidence type="ECO:0000256" key="1">
    <source>
        <dbReference type="ARBA" id="ARBA00037999"/>
    </source>
</evidence>
<evidence type="ECO:0000313" key="6">
    <source>
        <dbReference type="Proteomes" id="UP000290218"/>
    </source>
</evidence>
<dbReference type="Gene3D" id="3.40.640.10">
    <property type="entry name" value="Type I PLP-dependent aspartate aminotransferase-like (Major domain)"/>
    <property type="match status" value="1"/>
</dbReference>
<dbReference type="Gene3D" id="3.90.1150.10">
    <property type="entry name" value="Aspartate Aminotransferase, domain 1"/>
    <property type="match status" value="1"/>
</dbReference>
<dbReference type="RefSeq" id="WP_129048612.1">
    <property type="nucleotide sequence ID" value="NZ_SDHX01000002.1"/>
</dbReference>
<comment type="similarity">
    <text evidence="1 4">Belongs to the DegT/DnrJ/EryC1 family.</text>
</comment>
<evidence type="ECO:0000256" key="3">
    <source>
        <dbReference type="PIRSR" id="PIRSR000390-2"/>
    </source>
</evidence>
<dbReference type="OrthoDB" id="9810913at2"/>
<feature type="active site" description="Proton acceptor" evidence="2">
    <location>
        <position position="186"/>
    </location>
</feature>
<dbReference type="EC" id="2.6.1.92" evidence="5"/>
<comment type="caution">
    <text evidence="5">The sequence shown here is derived from an EMBL/GenBank/DDBJ whole genome shotgun (WGS) entry which is preliminary data.</text>
</comment>
<dbReference type="EMBL" id="SDHX01000002">
    <property type="protein sequence ID" value="RXK53022.1"/>
    <property type="molecule type" value="Genomic_DNA"/>
</dbReference>
<evidence type="ECO:0000256" key="4">
    <source>
        <dbReference type="RuleBase" id="RU004508"/>
    </source>
</evidence>
<dbReference type="GO" id="GO:0000271">
    <property type="term" value="P:polysaccharide biosynthetic process"/>
    <property type="evidence" value="ECO:0007669"/>
    <property type="project" value="TreeGrafter"/>
</dbReference>
<protein>
    <submittedName>
        <fullName evidence="5">UDP-4-amino-4, 6-dideoxy-N-acetyl-beta-L-altrosamine transaminase</fullName>
        <ecNumber evidence="5">2.6.1.92</ecNumber>
    </submittedName>
</protein>
<dbReference type="InterPro" id="IPR000653">
    <property type="entry name" value="DegT/StrS_aminotransferase"/>
</dbReference>
<dbReference type="Pfam" id="PF01041">
    <property type="entry name" value="DegT_DnrJ_EryC1"/>
    <property type="match status" value="1"/>
</dbReference>
<organism evidence="5 6">
    <name type="scientific">Oleiharenicola lentus</name>
    <dbReference type="NCBI Taxonomy" id="2508720"/>
    <lineage>
        <taxon>Bacteria</taxon>
        <taxon>Pseudomonadati</taxon>
        <taxon>Verrucomicrobiota</taxon>
        <taxon>Opitutia</taxon>
        <taxon>Opitutales</taxon>
        <taxon>Opitutaceae</taxon>
        <taxon>Oleiharenicola</taxon>
    </lineage>
</organism>
<dbReference type="Proteomes" id="UP000290218">
    <property type="component" value="Unassembled WGS sequence"/>
</dbReference>
<gene>
    <name evidence="5" type="primary">pseC</name>
    <name evidence="5" type="ORF">ESB00_15020</name>
</gene>
<dbReference type="InterPro" id="IPR020026">
    <property type="entry name" value="PseC"/>
</dbReference>
<evidence type="ECO:0000313" key="5">
    <source>
        <dbReference type="EMBL" id="RXK53022.1"/>
    </source>
</evidence>
<sequence length="394" mass="42768">MLPYGRQTITEQDIAAVVAALRSDHLTQGPLVAEFERRFAARVGAKHAVAVNNATAALHLALKVAGIGPGDRVVTSPNTFLASANCAAYVGATPDFADIDPVSYTINPHALEKNWLDDTRAVVAVDFAGQTANLPEVSRIARARGAIVIEDACHAVGGSFHAEGRVWNVGGNPWADLAVFSFHPVKTLTTGEGGMLVTDRADWAEQARRLRSHGIERVADNFTEFTTEPGPWLYEMQELGFNYRLTDLQCALGLSQLDRLEAVLTRRREIVAAYNAAFAGTDWLRTPGLRTAADAATTSWHLYTVQIDFAALGRSRSQVMSALREAGVGTQVHYIPVHLQPWYRRTFGYGPGKCPAAEAYYQRALSLPLFPAMTDADVALVIDTVLSLSPIPSR</sequence>
<feature type="modified residue" description="N6-(pyridoxal phosphate)lysine" evidence="3">
    <location>
        <position position="186"/>
    </location>
</feature>
<keyword evidence="5" id="KW-0032">Aminotransferase</keyword>
<dbReference type="GO" id="GO:0030170">
    <property type="term" value="F:pyridoxal phosphate binding"/>
    <property type="evidence" value="ECO:0007669"/>
    <property type="project" value="TreeGrafter"/>
</dbReference>
<dbReference type="PANTHER" id="PTHR30244:SF34">
    <property type="entry name" value="DTDP-4-AMINO-4,6-DIDEOXYGALACTOSE TRANSAMINASE"/>
    <property type="match status" value="1"/>
</dbReference>
<accession>A0A4Q1C3T7</accession>
<dbReference type="InterPro" id="IPR015421">
    <property type="entry name" value="PyrdxlP-dep_Trfase_major"/>
</dbReference>
<dbReference type="GO" id="GO:0008483">
    <property type="term" value="F:transaminase activity"/>
    <property type="evidence" value="ECO:0007669"/>
    <property type="project" value="UniProtKB-KW"/>
</dbReference>
<dbReference type="NCBIfam" id="TIGR03588">
    <property type="entry name" value="PseC"/>
    <property type="match status" value="1"/>
</dbReference>
<keyword evidence="3 4" id="KW-0663">Pyridoxal phosphate</keyword>
<proteinExistence type="inferred from homology"/>
<reference evidence="5 6" key="1">
    <citation type="submission" date="2019-01" db="EMBL/GenBank/DDBJ databases">
        <title>Lacunisphaera sp. strain TWA-58.</title>
        <authorList>
            <person name="Chen W.-M."/>
        </authorList>
    </citation>
    <scope>NUCLEOTIDE SEQUENCE [LARGE SCALE GENOMIC DNA]</scope>
    <source>
        <strain evidence="5 6">TWA-58</strain>
    </source>
</reference>
<keyword evidence="5" id="KW-0808">Transferase</keyword>